<organism evidence="3 4">
    <name type="scientific">Kutzneria buriramensis</name>
    <dbReference type="NCBI Taxonomy" id="1045776"/>
    <lineage>
        <taxon>Bacteria</taxon>
        <taxon>Bacillati</taxon>
        <taxon>Actinomycetota</taxon>
        <taxon>Actinomycetes</taxon>
        <taxon>Pseudonocardiales</taxon>
        <taxon>Pseudonocardiaceae</taxon>
        <taxon>Kutzneria</taxon>
    </lineage>
</organism>
<evidence type="ECO:0000313" key="3">
    <source>
        <dbReference type="EMBL" id="REH31173.1"/>
    </source>
</evidence>
<keyword evidence="2" id="KW-0812">Transmembrane</keyword>
<keyword evidence="2" id="KW-0472">Membrane</keyword>
<proteinExistence type="predicted"/>
<keyword evidence="2" id="KW-1133">Transmembrane helix</keyword>
<accession>A0A3E0GY28</accession>
<gene>
    <name evidence="3" type="ORF">BCF44_122196</name>
</gene>
<name>A0A3E0GY28_9PSEU</name>
<evidence type="ECO:0000256" key="1">
    <source>
        <dbReference type="SAM" id="MobiDB-lite"/>
    </source>
</evidence>
<feature type="compositionally biased region" description="Low complexity" evidence="1">
    <location>
        <begin position="224"/>
        <end position="237"/>
    </location>
</feature>
<feature type="transmembrane region" description="Helical" evidence="2">
    <location>
        <begin position="6"/>
        <end position="24"/>
    </location>
</feature>
<dbReference type="Proteomes" id="UP000256269">
    <property type="component" value="Unassembled WGS sequence"/>
</dbReference>
<dbReference type="EMBL" id="QUNO01000022">
    <property type="protein sequence ID" value="REH31173.1"/>
    <property type="molecule type" value="Genomic_DNA"/>
</dbReference>
<feature type="transmembrane region" description="Helical" evidence="2">
    <location>
        <begin position="33"/>
        <end position="52"/>
    </location>
</feature>
<feature type="region of interest" description="Disordered" evidence="1">
    <location>
        <begin position="206"/>
        <end position="237"/>
    </location>
</feature>
<dbReference type="RefSeq" id="WP_116180983.1">
    <property type="nucleotide sequence ID" value="NZ_CP144376.1"/>
</dbReference>
<sequence>MTDSWLFTADLIHSAIFIASLAAVSKTAERTDFGALPTGLAVVAAAAANWALGTGPWLVDLFTVHAAVGPASASEQPIHGTLTQALAAMSRMMSRALVILAAAAFVLIMLINCAAGIWTRRREHDQPWADLTQTHDEIRDQWHAYLLDARAQLRSPALNDVTLPTTQTFLDAAEDAEICRRRGTSPSSDDLAAYADAVQRLQQAWNRVAPEAEAAGPPNPPPAAADLDADAPPASAG</sequence>
<keyword evidence="4" id="KW-1185">Reference proteome</keyword>
<dbReference type="AlphaFoldDB" id="A0A3E0GY28"/>
<comment type="caution">
    <text evidence="3">The sequence shown here is derived from an EMBL/GenBank/DDBJ whole genome shotgun (WGS) entry which is preliminary data.</text>
</comment>
<evidence type="ECO:0000256" key="2">
    <source>
        <dbReference type="SAM" id="Phobius"/>
    </source>
</evidence>
<protein>
    <submittedName>
        <fullName evidence="3">Uncharacterized protein</fullName>
    </submittedName>
</protein>
<reference evidence="3 4" key="1">
    <citation type="submission" date="2018-08" db="EMBL/GenBank/DDBJ databases">
        <title>Genomic Encyclopedia of Archaeal and Bacterial Type Strains, Phase II (KMG-II): from individual species to whole genera.</title>
        <authorList>
            <person name="Goeker M."/>
        </authorList>
    </citation>
    <scope>NUCLEOTIDE SEQUENCE [LARGE SCALE GENOMIC DNA]</scope>
    <source>
        <strain evidence="3 4">DSM 45791</strain>
    </source>
</reference>
<evidence type="ECO:0000313" key="4">
    <source>
        <dbReference type="Proteomes" id="UP000256269"/>
    </source>
</evidence>
<dbReference type="OrthoDB" id="3579664at2"/>
<feature type="transmembrane region" description="Helical" evidence="2">
    <location>
        <begin position="96"/>
        <end position="118"/>
    </location>
</feature>